<keyword evidence="2" id="KW-0238">DNA-binding</keyword>
<evidence type="ECO:0000256" key="2">
    <source>
        <dbReference type="ARBA" id="ARBA00023125"/>
    </source>
</evidence>
<dbReference type="Pfam" id="PF12833">
    <property type="entry name" value="HTH_18"/>
    <property type="match status" value="1"/>
</dbReference>
<dbReference type="GO" id="GO:0043565">
    <property type="term" value="F:sequence-specific DNA binding"/>
    <property type="evidence" value="ECO:0007669"/>
    <property type="project" value="InterPro"/>
</dbReference>
<dbReference type="SMART" id="SM00342">
    <property type="entry name" value="HTH_ARAC"/>
    <property type="match status" value="1"/>
</dbReference>
<dbReference type="SUPFAM" id="SSF51215">
    <property type="entry name" value="Regulatory protein AraC"/>
    <property type="match status" value="1"/>
</dbReference>
<dbReference type="PROSITE" id="PS01124">
    <property type="entry name" value="HTH_ARAC_FAMILY_2"/>
    <property type="match status" value="1"/>
</dbReference>
<evidence type="ECO:0000256" key="1">
    <source>
        <dbReference type="ARBA" id="ARBA00023015"/>
    </source>
</evidence>
<name>A0A369ANS3_9FIRM</name>
<dbReference type="RefSeq" id="WP_114299675.1">
    <property type="nucleotide sequence ID" value="NZ_QPJT01000032.1"/>
</dbReference>
<dbReference type="GO" id="GO:0003700">
    <property type="term" value="F:DNA-binding transcription factor activity"/>
    <property type="evidence" value="ECO:0007669"/>
    <property type="project" value="InterPro"/>
</dbReference>
<evidence type="ECO:0000259" key="4">
    <source>
        <dbReference type="PROSITE" id="PS01124"/>
    </source>
</evidence>
<sequence>MEIVTVGKSMQVYNSFPVHQHGYWEVILNLQGTGTATIDNKEYSFKEGTIFYIPPETPHRKVSEEGFMDACLFIKDFTPLNNEKIGIFQDDVSQTFRNLILLAFDIFIKNITNANSILNSLGETMYQLLVSFNTETQKRNSLIGTFTNIMVNNISNCHFDIAKEVENTGYCKGYFRKIFKEVTGTSPVSYFNNIRIEYAKRQFQQYQGKCPVKQVSLESGFRDQYYFSRIFKQYTGISPQQYAKQLGEYEVEKVVGSSPDKLYEKTIGI</sequence>
<dbReference type="PANTHER" id="PTHR43280:SF28">
    <property type="entry name" value="HTH-TYPE TRANSCRIPTIONAL ACTIVATOR RHAS"/>
    <property type="match status" value="1"/>
</dbReference>
<reference evidence="5 6" key="1">
    <citation type="submission" date="2018-07" db="EMBL/GenBank/DDBJ databases">
        <title>Genomic Encyclopedia of Type Strains, Phase IV (KMG-IV): sequencing the most valuable type-strain genomes for metagenomic binning, comparative biology and taxonomic classification.</title>
        <authorList>
            <person name="Goeker M."/>
        </authorList>
    </citation>
    <scope>NUCLEOTIDE SEQUENCE [LARGE SCALE GENOMIC DNA]</scope>
    <source>
        <strain evidence="5 6">DSM 27016</strain>
    </source>
</reference>
<accession>A0A369ANS3</accession>
<dbReference type="InterPro" id="IPR020449">
    <property type="entry name" value="Tscrpt_reg_AraC-type_HTH"/>
</dbReference>
<organism evidence="5 6">
    <name type="scientific">Anaerobacterium chartisolvens</name>
    <dbReference type="NCBI Taxonomy" id="1297424"/>
    <lineage>
        <taxon>Bacteria</taxon>
        <taxon>Bacillati</taxon>
        <taxon>Bacillota</taxon>
        <taxon>Clostridia</taxon>
        <taxon>Eubacteriales</taxon>
        <taxon>Oscillospiraceae</taxon>
        <taxon>Anaerobacterium</taxon>
    </lineage>
</organism>
<dbReference type="InterPro" id="IPR003313">
    <property type="entry name" value="AraC-bd"/>
</dbReference>
<dbReference type="Gene3D" id="1.10.10.60">
    <property type="entry name" value="Homeodomain-like"/>
    <property type="match status" value="2"/>
</dbReference>
<dbReference type="EMBL" id="QPJT01000032">
    <property type="protein sequence ID" value="RCX09926.1"/>
    <property type="molecule type" value="Genomic_DNA"/>
</dbReference>
<comment type="caution">
    <text evidence="5">The sequence shown here is derived from an EMBL/GenBank/DDBJ whole genome shotgun (WGS) entry which is preliminary data.</text>
</comment>
<gene>
    <name evidence="5" type="ORF">DFR58_13220</name>
</gene>
<keyword evidence="3" id="KW-0804">Transcription</keyword>
<dbReference type="Gene3D" id="2.60.120.10">
    <property type="entry name" value="Jelly Rolls"/>
    <property type="match status" value="1"/>
</dbReference>
<feature type="domain" description="HTH araC/xylS-type" evidence="4">
    <location>
        <begin position="144"/>
        <end position="245"/>
    </location>
</feature>
<evidence type="ECO:0000313" key="6">
    <source>
        <dbReference type="Proteomes" id="UP000253034"/>
    </source>
</evidence>
<keyword evidence="6" id="KW-1185">Reference proteome</keyword>
<dbReference type="InterPro" id="IPR014710">
    <property type="entry name" value="RmlC-like_jellyroll"/>
</dbReference>
<dbReference type="SUPFAM" id="SSF46689">
    <property type="entry name" value="Homeodomain-like"/>
    <property type="match status" value="1"/>
</dbReference>
<keyword evidence="1" id="KW-0805">Transcription regulation</keyword>
<dbReference type="AlphaFoldDB" id="A0A369ANS3"/>
<evidence type="ECO:0000313" key="5">
    <source>
        <dbReference type="EMBL" id="RCX09926.1"/>
    </source>
</evidence>
<protein>
    <submittedName>
        <fullName evidence="5">AraC-like protein</fullName>
    </submittedName>
</protein>
<dbReference type="InterPro" id="IPR018060">
    <property type="entry name" value="HTH_AraC"/>
</dbReference>
<dbReference type="PRINTS" id="PR00032">
    <property type="entry name" value="HTHARAC"/>
</dbReference>
<evidence type="ECO:0000256" key="3">
    <source>
        <dbReference type="ARBA" id="ARBA00023163"/>
    </source>
</evidence>
<dbReference type="Pfam" id="PF02311">
    <property type="entry name" value="AraC_binding"/>
    <property type="match status" value="1"/>
</dbReference>
<dbReference type="OrthoDB" id="9813413at2"/>
<dbReference type="Proteomes" id="UP000253034">
    <property type="component" value="Unassembled WGS sequence"/>
</dbReference>
<dbReference type="InterPro" id="IPR009057">
    <property type="entry name" value="Homeodomain-like_sf"/>
</dbReference>
<proteinExistence type="predicted"/>
<dbReference type="PANTHER" id="PTHR43280">
    <property type="entry name" value="ARAC-FAMILY TRANSCRIPTIONAL REGULATOR"/>
    <property type="match status" value="1"/>
</dbReference>
<dbReference type="InterPro" id="IPR037923">
    <property type="entry name" value="HTH-like"/>
</dbReference>